<evidence type="ECO:0000313" key="1">
    <source>
        <dbReference type="EMBL" id="OJJ29970.1"/>
    </source>
</evidence>
<gene>
    <name evidence="1" type="ORF">ASPWEDRAFT_300207</name>
</gene>
<dbReference type="RefSeq" id="XP_040683647.1">
    <property type="nucleotide sequence ID" value="XM_040833355.1"/>
</dbReference>
<evidence type="ECO:0000313" key="2">
    <source>
        <dbReference type="Proteomes" id="UP000184383"/>
    </source>
</evidence>
<dbReference type="EMBL" id="KV878218">
    <property type="protein sequence ID" value="OJJ29970.1"/>
    <property type="molecule type" value="Genomic_DNA"/>
</dbReference>
<organism evidence="1 2">
    <name type="scientific">Aspergillus wentii DTO 134E9</name>
    <dbReference type="NCBI Taxonomy" id="1073089"/>
    <lineage>
        <taxon>Eukaryota</taxon>
        <taxon>Fungi</taxon>
        <taxon>Dikarya</taxon>
        <taxon>Ascomycota</taxon>
        <taxon>Pezizomycotina</taxon>
        <taxon>Eurotiomycetes</taxon>
        <taxon>Eurotiomycetidae</taxon>
        <taxon>Eurotiales</taxon>
        <taxon>Aspergillaceae</taxon>
        <taxon>Aspergillus</taxon>
        <taxon>Aspergillus subgen. Cremei</taxon>
    </lineage>
</organism>
<dbReference type="AlphaFoldDB" id="A0A1L9R4Y1"/>
<dbReference type="GeneID" id="63749203"/>
<name>A0A1L9R4Y1_ASPWE</name>
<protein>
    <submittedName>
        <fullName evidence="1">Uncharacterized protein</fullName>
    </submittedName>
</protein>
<sequence>MKAVKTSSVEINPDVIGCLRLIECGECSRIEGEADQVTLWSERKNVRGNRGISGCSVWGVEVGERGMKTQLAELEEIYTASRISKKHDATASTPYTSRTLPAGIQNRCLMLPIGNEEKCRSTAHSHQSVRMIICHACRDQSLIGQPRKWPNLTLEPAKRSLWLRESDF</sequence>
<keyword evidence="2" id="KW-1185">Reference proteome</keyword>
<proteinExistence type="predicted"/>
<dbReference type="Proteomes" id="UP000184383">
    <property type="component" value="Unassembled WGS sequence"/>
</dbReference>
<dbReference type="VEuPathDB" id="FungiDB:ASPWEDRAFT_300207"/>
<reference evidence="2" key="1">
    <citation type="journal article" date="2017" name="Genome Biol.">
        <title>Comparative genomics reveals high biological diversity and specific adaptations in the industrially and medically important fungal genus Aspergillus.</title>
        <authorList>
            <person name="de Vries R.P."/>
            <person name="Riley R."/>
            <person name="Wiebenga A."/>
            <person name="Aguilar-Osorio G."/>
            <person name="Amillis S."/>
            <person name="Uchima C.A."/>
            <person name="Anderluh G."/>
            <person name="Asadollahi M."/>
            <person name="Askin M."/>
            <person name="Barry K."/>
            <person name="Battaglia E."/>
            <person name="Bayram O."/>
            <person name="Benocci T."/>
            <person name="Braus-Stromeyer S.A."/>
            <person name="Caldana C."/>
            <person name="Canovas D."/>
            <person name="Cerqueira G.C."/>
            <person name="Chen F."/>
            <person name="Chen W."/>
            <person name="Choi C."/>
            <person name="Clum A."/>
            <person name="Dos Santos R.A."/>
            <person name="Damasio A.R."/>
            <person name="Diallinas G."/>
            <person name="Emri T."/>
            <person name="Fekete E."/>
            <person name="Flipphi M."/>
            <person name="Freyberg S."/>
            <person name="Gallo A."/>
            <person name="Gournas C."/>
            <person name="Habgood R."/>
            <person name="Hainaut M."/>
            <person name="Harispe M.L."/>
            <person name="Henrissat B."/>
            <person name="Hilden K.S."/>
            <person name="Hope R."/>
            <person name="Hossain A."/>
            <person name="Karabika E."/>
            <person name="Karaffa L."/>
            <person name="Karanyi Z."/>
            <person name="Krasevec N."/>
            <person name="Kuo A."/>
            <person name="Kusch H."/>
            <person name="LaButti K."/>
            <person name="Lagendijk E.L."/>
            <person name="Lapidus A."/>
            <person name="Levasseur A."/>
            <person name="Lindquist E."/>
            <person name="Lipzen A."/>
            <person name="Logrieco A.F."/>
            <person name="MacCabe A."/>
            <person name="Maekelae M.R."/>
            <person name="Malavazi I."/>
            <person name="Melin P."/>
            <person name="Meyer V."/>
            <person name="Mielnichuk N."/>
            <person name="Miskei M."/>
            <person name="Molnar A.P."/>
            <person name="Mule G."/>
            <person name="Ngan C.Y."/>
            <person name="Orejas M."/>
            <person name="Orosz E."/>
            <person name="Ouedraogo J.P."/>
            <person name="Overkamp K.M."/>
            <person name="Park H.-S."/>
            <person name="Perrone G."/>
            <person name="Piumi F."/>
            <person name="Punt P.J."/>
            <person name="Ram A.F."/>
            <person name="Ramon A."/>
            <person name="Rauscher S."/>
            <person name="Record E."/>
            <person name="Riano-Pachon D.M."/>
            <person name="Robert V."/>
            <person name="Roehrig J."/>
            <person name="Ruller R."/>
            <person name="Salamov A."/>
            <person name="Salih N.S."/>
            <person name="Samson R.A."/>
            <person name="Sandor E."/>
            <person name="Sanguinetti M."/>
            <person name="Schuetze T."/>
            <person name="Sepcic K."/>
            <person name="Shelest E."/>
            <person name="Sherlock G."/>
            <person name="Sophianopoulou V."/>
            <person name="Squina F.M."/>
            <person name="Sun H."/>
            <person name="Susca A."/>
            <person name="Todd R.B."/>
            <person name="Tsang A."/>
            <person name="Unkles S.E."/>
            <person name="van de Wiele N."/>
            <person name="van Rossen-Uffink D."/>
            <person name="Oliveira J.V."/>
            <person name="Vesth T.C."/>
            <person name="Visser J."/>
            <person name="Yu J.-H."/>
            <person name="Zhou M."/>
            <person name="Andersen M.R."/>
            <person name="Archer D.B."/>
            <person name="Baker S.E."/>
            <person name="Benoit I."/>
            <person name="Brakhage A.A."/>
            <person name="Braus G.H."/>
            <person name="Fischer R."/>
            <person name="Frisvad J.C."/>
            <person name="Goldman G.H."/>
            <person name="Houbraken J."/>
            <person name="Oakley B."/>
            <person name="Pocsi I."/>
            <person name="Scazzocchio C."/>
            <person name="Seiboth B."/>
            <person name="vanKuyk P.A."/>
            <person name="Wortman J."/>
            <person name="Dyer P.S."/>
            <person name="Grigoriev I.V."/>
        </authorList>
    </citation>
    <scope>NUCLEOTIDE SEQUENCE [LARGE SCALE GENOMIC DNA]</scope>
    <source>
        <strain evidence="2">DTO 134E9</strain>
    </source>
</reference>
<accession>A0A1L9R4Y1</accession>